<dbReference type="GO" id="GO:0007018">
    <property type="term" value="P:microtubule-based movement"/>
    <property type="evidence" value="ECO:0007669"/>
    <property type="project" value="InterPro"/>
</dbReference>
<feature type="compositionally biased region" description="Low complexity" evidence="1">
    <location>
        <begin position="85"/>
        <end position="100"/>
    </location>
</feature>
<protein>
    <submittedName>
        <fullName evidence="2">Putative cytoplasmic dynein intermediate chain isoform 2</fullName>
    </submittedName>
</protein>
<dbReference type="Pfam" id="PF11540">
    <property type="entry name" value="Dynein_IC2"/>
    <property type="match status" value="1"/>
</dbReference>
<reference evidence="2" key="2">
    <citation type="submission" date="2011-01" db="EMBL/GenBank/DDBJ databases">
        <title>Identification of Proteins Involved in Black Widow Spider Wrapping Silk Fibers.</title>
        <authorList>
            <person name="Nguyen A."/>
            <person name="Verduzco A."/>
            <person name="Vierra C."/>
        </authorList>
    </citation>
    <scope>NUCLEOTIDE SEQUENCE</scope>
</reference>
<feature type="compositionally biased region" description="Polar residues" evidence="1">
    <location>
        <begin position="62"/>
        <end position="84"/>
    </location>
</feature>
<organism evidence="2">
    <name type="scientific">Latrodectus hesperus</name>
    <name type="common">Western black widow spider</name>
    <dbReference type="NCBI Taxonomy" id="256737"/>
    <lineage>
        <taxon>Eukaryota</taxon>
        <taxon>Metazoa</taxon>
        <taxon>Ecdysozoa</taxon>
        <taxon>Arthropoda</taxon>
        <taxon>Chelicerata</taxon>
        <taxon>Arachnida</taxon>
        <taxon>Araneae</taxon>
        <taxon>Araneomorphae</taxon>
        <taxon>Entelegynae</taxon>
        <taxon>Araneoidea</taxon>
        <taxon>Theridiidae</taxon>
        <taxon>Latrodectus</taxon>
    </lineage>
</organism>
<evidence type="ECO:0000256" key="1">
    <source>
        <dbReference type="SAM" id="MobiDB-lite"/>
    </source>
</evidence>
<feature type="region of interest" description="Disordered" evidence="1">
    <location>
        <begin position="157"/>
        <end position="209"/>
    </location>
</feature>
<sequence length="209" mass="23458">MSDRRQELERKKQKLALIREEKEKRRREKAKEAEEAAKMQNGAKPEKDLRAQTEELLESLGIPTSESPVSRLGSSPRSATPETRSSPPDSQPSSAPQSGSWNSRKPALTLVSVNQVNIPPKERVNYNKQTQTASTGQDREAHPLDYYVLTYAEMPGEDEVEGSSLTSHDLDTPPMYTSRHHPLKGLPHVEMVRPAQDTVTPVEPKKKKK</sequence>
<name>E7D1P7_LATHE</name>
<reference evidence="2" key="1">
    <citation type="submission" date="2010-07" db="EMBL/GenBank/DDBJ databases">
        <authorList>
            <person name="Pham F."/>
            <person name="Nguyen A."/>
            <person name="Verduzco A."/>
            <person name="Vierra C."/>
        </authorList>
    </citation>
    <scope>NUCLEOTIDE SEQUENCE</scope>
</reference>
<accession>E7D1P7</accession>
<feature type="compositionally biased region" description="Basic and acidic residues" evidence="1">
    <location>
        <begin position="44"/>
        <end position="53"/>
    </location>
</feature>
<feature type="compositionally biased region" description="Basic and acidic residues" evidence="1">
    <location>
        <begin position="17"/>
        <end position="37"/>
    </location>
</feature>
<evidence type="ECO:0000313" key="2">
    <source>
        <dbReference type="EMBL" id="ADV40291.1"/>
    </source>
</evidence>
<dbReference type="EMBL" id="HQ005998">
    <property type="protein sequence ID" value="ADV40291.1"/>
    <property type="molecule type" value="mRNA"/>
</dbReference>
<dbReference type="InterPro" id="IPR025956">
    <property type="entry name" value="DYNC1I1/DYNC1I2"/>
</dbReference>
<feature type="compositionally biased region" description="Polar residues" evidence="1">
    <location>
        <begin position="126"/>
        <end position="136"/>
    </location>
</feature>
<feature type="compositionally biased region" description="Basic and acidic residues" evidence="1">
    <location>
        <begin position="1"/>
        <end position="10"/>
    </location>
</feature>
<dbReference type="GO" id="GO:0005868">
    <property type="term" value="C:cytoplasmic dynein complex"/>
    <property type="evidence" value="ECO:0007669"/>
    <property type="project" value="InterPro"/>
</dbReference>
<feature type="non-terminal residue" evidence="2">
    <location>
        <position position="209"/>
    </location>
</feature>
<dbReference type="AlphaFoldDB" id="E7D1P7"/>
<proteinExistence type="evidence at transcript level"/>
<feature type="region of interest" description="Disordered" evidence="1">
    <location>
        <begin position="1"/>
        <end position="142"/>
    </location>
</feature>